<name>A0ACB6RK73_9PLEO</name>
<sequence>LMHPRNEAELVQYIRGLTEQHLMPTRQMLKNFAAPVIGREPSKFWVTDFLNHNKDTLITAWTTPMEKDHHKTMLQFVP</sequence>
<reference evidence="1" key="1">
    <citation type="journal article" date="2020" name="Stud. Mycol.">
        <title>101 Dothideomycetes genomes: a test case for predicting lifestyles and emergence of pathogens.</title>
        <authorList>
            <person name="Haridas S."/>
            <person name="Albert R."/>
            <person name="Binder M."/>
            <person name="Bloem J."/>
            <person name="Labutti K."/>
            <person name="Salamov A."/>
            <person name="Andreopoulos B."/>
            <person name="Baker S."/>
            <person name="Barry K."/>
            <person name="Bills G."/>
            <person name="Bluhm B."/>
            <person name="Cannon C."/>
            <person name="Castanera R."/>
            <person name="Culley D."/>
            <person name="Daum C."/>
            <person name="Ezra D."/>
            <person name="Gonzalez J."/>
            <person name="Henrissat B."/>
            <person name="Kuo A."/>
            <person name="Liang C."/>
            <person name="Lipzen A."/>
            <person name="Lutzoni F."/>
            <person name="Magnuson J."/>
            <person name="Mondo S."/>
            <person name="Nolan M."/>
            <person name="Ohm R."/>
            <person name="Pangilinan J."/>
            <person name="Park H.-J."/>
            <person name="Ramirez L."/>
            <person name="Alfaro M."/>
            <person name="Sun H."/>
            <person name="Tritt A."/>
            <person name="Yoshinaga Y."/>
            <person name="Zwiers L.-H."/>
            <person name="Turgeon B."/>
            <person name="Goodwin S."/>
            <person name="Spatafora J."/>
            <person name="Crous P."/>
            <person name="Grigoriev I."/>
        </authorList>
    </citation>
    <scope>NUCLEOTIDE SEQUENCE</scope>
    <source>
        <strain evidence="1">CBS 525.71</strain>
    </source>
</reference>
<dbReference type="EMBL" id="MU006754">
    <property type="protein sequence ID" value="KAF2621503.1"/>
    <property type="molecule type" value="Genomic_DNA"/>
</dbReference>
<gene>
    <name evidence="1" type="ORF">BU25DRAFT_354172</name>
</gene>
<accession>A0ACB6RK73</accession>
<keyword evidence="2" id="KW-1185">Reference proteome</keyword>
<protein>
    <submittedName>
        <fullName evidence="1">Uncharacterized protein</fullName>
    </submittedName>
</protein>
<comment type="caution">
    <text evidence="1">The sequence shown here is derived from an EMBL/GenBank/DDBJ whole genome shotgun (WGS) entry which is preliminary data.</text>
</comment>
<proteinExistence type="predicted"/>
<evidence type="ECO:0000313" key="2">
    <source>
        <dbReference type="Proteomes" id="UP000799754"/>
    </source>
</evidence>
<evidence type="ECO:0000313" key="1">
    <source>
        <dbReference type="EMBL" id="KAF2621503.1"/>
    </source>
</evidence>
<dbReference type="Proteomes" id="UP000799754">
    <property type="component" value="Unassembled WGS sequence"/>
</dbReference>
<feature type="non-terminal residue" evidence="1">
    <location>
        <position position="1"/>
    </location>
</feature>
<organism evidence="1 2">
    <name type="scientific">Macroventuria anomochaeta</name>
    <dbReference type="NCBI Taxonomy" id="301207"/>
    <lineage>
        <taxon>Eukaryota</taxon>
        <taxon>Fungi</taxon>
        <taxon>Dikarya</taxon>
        <taxon>Ascomycota</taxon>
        <taxon>Pezizomycotina</taxon>
        <taxon>Dothideomycetes</taxon>
        <taxon>Pleosporomycetidae</taxon>
        <taxon>Pleosporales</taxon>
        <taxon>Pleosporineae</taxon>
        <taxon>Didymellaceae</taxon>
        <taxon>Macroventuria</taxon>
    </lineage>
</organism>